<dbReference type="InterPro" id="IPR004151">
    <property type="entry name" value="7TM_GPCR_serpentine_rcpt_Sre"/>
</dbReference>
<dbReference type="Proteomes" id="UP000230233">
    <property type="component" value="Chromosome IV"/>
</dbReference>
<dbReference type="PANTHER" id="PTHR47518">
    <property type="entry name" value="SERPENTINE RECEPTOR CLASS EPSILON-13-RELATED"/>
    <property type="match status" value="1"/>
</dbReference>
<keyword evidence="8" id="KW-1185">Reference proteome</keyword>
<feature type="transmembrane region" description="Helical" evidence="6">
    <location>
        <begin position="221"/>
        <end position="241"/>
    </location>
</feature>
<feature type="transmembrane region" description="Helical" evidence="6">
    <location>
        <begin position="469"/>
        <end position="490"/>
    </location>
</feature>
<dbReference type="Pfam" id="PF03125">
    <property type="entry name" value="Sre"/>
    <property type="match status" value="2"/>
</dbReference>
<comment type="subcellular location">
    <subcellularLocation>
        <location evidence="1">Membrane</location>
        <topology evidence="1">Multi-pass membrane protein</topology>
    </subcellularLocation>
</comment>
<dbReference type="EMBL" id="PDUG01000004">
    <property type="protein sequence ID" value="PIC34574.1"/>
    <property type="molecule type" value="Genomic_DNA"/>
</dbReference>
<feature type="transmembrane region" description="Helical" evidence="6">
    <location>
        <begin position="16"/>
        <end position="38"/>
    </location>
</feature>
<feature type="transmembrane region" description="Helical" evidence="6">
    <location>
        <begin position="253"/>
        <end position="271"/>
    </location>
</feature>
<feature type="transmembrane region" description="Helical" evidence="6">
    <location>
        <begin position="161"/>
        <end position="184"/>
    </location>
</feature>
<gene>
    <name evidence="7" type="primary">Cnig_chr_IV.g14186</name>
    <name evidence="7" type="ORF">B9Z55_014186</name>
</gene>
<organism evidence="7 8">
    <name type="scientific">Caenorhabditis nigoni</name>
    <dbReference type="NCBI Taxonomy" id="1611254"/>
    <lineage>
        <taxon>Eukaryota</taxon>
        <taxon>Metazoa</taxon>
        <taxon>Ecdysozoa</taxon>
        <taxon>Nematoda</taxon>
        <taxon>Chromadorea</taxon>
        <taxon>Rhabditida</taxon>
        <taxon>Rhabditina</taxon>
        <taxon>Rhabditomorpha</taxon>
        <taxon>Rhabditoidea</taxon>
        <taxon>Rhabditidae</taxon>
        <taxon>Peloderinae</taxon>
        <taxon>Caenorhabditis</taxon>
    </lineage>
</organism>
<evidence type="ECO:0000313" key="7">
    <source>
        <dbReference type="EMBL" id="PIC34574.1"/>
    </source>
</evidence>
<protein>
    <submittedName>
        <fullName evidence="7">Uncharacterized protein</fullName>
    </submittedName>
</protein>
<dbReference type="AlphaFoldDB" id="A0A2G5U4V7"/>
<feature type="transmembrane region" description="Helical" evidence="6">
    <location>
        <begin position="382"/>
        <end position="403"/>
    </location>
</feature>
<feature type="transmembrane region" description="Helical" evidence="6">
    <location>
        <begin position="97"/>
        <end position="114"/>
    </location>
</feature>
<reference evidence="8" key="1">
    <citation type="submission" date="2017-10" db="EMBL/GenBank/DDBJ databases">
        <title>Rapid genome shrinkage in a self-fertile nematode reveals novel sperm competition proteins.</title>
        <authorList>
            <person name="Yin D."/>
            <person name="Schwarz E.M."/>
            <person name="Thomas C.G."/>
            <person name="Felde R.L."/>
            <person name="Korf I.F."/>
            <person name="Cutter A.D."/>
            <person name="Schartner C.M."/>
            <person name="Ralston E.J."/>
            <person name="Meyer B.J."/>
            <person name="Haag E.S."/>
        </authorList>
    </citation>
    <scope>NUCLEOTIDE SEQUENCE [LARGE SCALE GENOMIC DNA]</scope>
    <source>
        <strain evidence="8">JU1422</strain>
    </source>
</reference>
<keyword evidence="4 6" id="KW-1133">Transmembrane helix</keyword>
<feature type="transmembrane region" description="Helical" evidence="6">
    <location>
        <begin position="135"/>
        <end position="155"/>
    </location>
</feature>
<evidence type="ECO:0000256" key="6">
    <source>
        <dbReference type="SAM" id="Phobius"/>
    </source>
</evidence>
<accession>A0A2G5U4V7</accession>
<evidence type="ECO:0000256" key="1">
    <source>
        <dbReference type="ARBA" id="ARBA00004141"/>
    </source>
</evidence>
<feature type="transmembrane region" description="Helical" evidence="6">
    <location>
        <begin position="352"/>
        <end position="370"/>
    </location>
</feature>
<dbReference type="OrthoDB" id="5819751at2759"/>
<keyword evidence="5 6" id="KW-0472">Membrane</keyword>
<dbReference type="PANTHER" id="PTHR47518:SF2">
    <property type="entry name" value="SERPENTINE RECEPTOR, CLASS E (EPSILON)"/>
    <property type="match status" value="1"/>
</dbReference>
<evidence type="ECO:0000256" key="5">
    <source>
        <dbReference type="ARBA" id="ARBA00023136"/>
    </source>
</evidence>
<dbReference type="InterPro" id="IPR052854">
    <property type="entry name" value="Serpentine_rcpt_epsilon"/>
</dbReference>
<feature type="transmembrane region" description="Helical" evidence="6">
    <location>
        <begin position="441"/>
        <end position="463"/>
    </location>
</feature>
<keyword evidence="3 6" id="KW-0812">Transmembrane</keyword>
<evidence type="ECO:0000256" key="4">
    <source>
        <dbReference type="ARBA" id="ARBA00022989"/>
    </source>
</evidence>
<dbReference type="GO" id="GO:0016020">
    <property type="term" value="C:membrane"/>
    <property type="evidence" value="ECO:0007669"/>
    <property type="project" value="UniProtKB-SubCell"/>
</dbReference>
<comment type="caution">
    <text evidence="7">The sequence shown here is derived from an EMBL/GenBank/DDBJ whole genome shotgun (WGS) entry which is preliminary data.</text>
</comment>
<name>A0A2G5U4V7_9PELO</name>
<dbReference type="GO" id="GO:0007606">
    <property type="term" value="P:sensory perception of chemical stimulus"/>
    <property type="evidence" value="ECO:0007669"/>
    <property type="project" value="InterPro"/>
</dbReference>
<evidence type="ECO:0000313" key="8">
    <source>
        <dbReference type="Proteomes" id="UP000230233"/>
    </source>
</evidence>
<evidence type="ECO:0000256" key="3">
    <source>
        <dbReference type="ARBA" id="ARBA00022692"/>
    </source>
</evidence>
<sequence length="562" mass="66499">MLSISQRSFYKEEYHFWFLILFVLIICLNILSILYYFFNLIITIRVKHYKTNLEKIHQAIYVSCPISSTIVIVEKVVDIMGKRIDFEASNNMFIFHPFFRTAVMSPPLFSIAIITLDRVFATCFIKDYEKKKRPILGFCMIVLLYSLSALSSYVLNYTDYIQVFVAFHMFLSTICYFISFQSYLINRRYYYKNRVTKAVYSLAERYQIAENIRMYQFFNHFLIVLAVFVVFCIACILITHYDSVPIHREILCVVFDLSFTLLCIIAPYLILKTSESWQNELNAILMKLKLRKVSKIGNFDTDPVKTLRNTFGEQMEFDTSQHSKIILYYVFNTVLCLKAGDFKRNIHRINQAVYITCPISSLFVIIEKVLDVIELKQGEYFVTFSTVHLIINGISYGILLWTYRLNRSYYFENRVVKHTYSLGERYQISENIRIHKYFTRYLFVIAFFTSACGIIMIAALLSPRPFQRMLIAMFDLSYILLTIFAPYFSLQMSESFQNEYDLILLKMGIRRQTKVLDIFSEKAKKLKNSFGEQMNFESSKHSDVYFEQFRKAWSREVKAPQK</sequence>
<evidence type="ECO:0000256" key="2">
    <source>
        <dbReference type="ARBA" id="ARBA00006803"/>
    </source>
</evidence>
<feature type="transmembrane region" description="Helical" evidence="6">
    <location>
        <begin position="59"/>
        <end position="77"/>
    </location>
</feature>
<proteinExistence type="inferred from homology"/>
<comment type="similarity">
    <text evidence="2">Belongs to the nematode receptor-like protein sre family.</text>
</comment>